<protein>
    <submittedName>
        <fullName evidence="2">Uncharacterized protein</fullName>
    </submittedName>
</protein>
<gene>
    <name evidence="2" type="ORF">NCTC13465_05375</name>
</gene>
<dbReference type="Proteomes" id="UP000251721">
    <property type="component" value="Unassembled WGS sequence"/>
</dbReference>
<name>A0A2X3FK74_KLEPN</name>
<evidence type="ECO:0000313" key="2">
    <source>
        <dbReference type="EMBL" id="SQC49263.1"/>
    </source>
</evidence>
<accession>A0A2X3FK74</accession>
<reference evidence="2 3" key="1">
    <citation type="submission" date="2018-06" db="EMBL/GenBank/DDBJ databases">
        <authorList>
            <consortium name="Pathogen Informatics"/>
            <person name="Doyle S."/>
        </authorList>
    </citation>
    <scope>NUCLEOTIDE SEQUENCE [LARGE SCALE GENOMIC DNA]</scope>
    <source>
        <strain evidence="2 3">NCTC13465</strain>
    </source>
</reference>
<evidence type="ECO:0000313" key="3">
    <source>
        <dbReference type="Proteomes" id="UP000251721"/>
    </source>
</evidence>
<evidence type="ECO:0000256" key="1">
    <source>
        <dbReference type="SAM" id="MobiDB-lite"/>
    </source>
</evidence>
<dbReference type="AlphaFoldDB" id="A0A2X3FK74"/>
<dbReference type="EMBL" id="UAWQ01000019">
    <property type="protein sequence ID" value="SQC49263.1"/>
    <property type="molecule type" value="Genomic_DNA"/>
</dbReference>
<proteinExistence type="predicted"/>
<feature type="region of interest" description="Disordered" evidence="1">
    <location>
        <begin position="1"/>
        <end position="20"/>
    </location>
</feature>
<sequence>MQPLMPDLTDGDFGEGKRQRPAAAGIAPVYMPRHLFRDDGNHIAFGHQLTGT</sequence>
<organism evidence="2 3">
    <name type="scientific">Klebsiella pneumoniae</name>
    <dbReference type="NCBI Taxonomy" id="573"/>
    <lineage>
        <taxon>Bacteria</taxon>
        <taxon>Pseudomonadati</taxon>
        <taxon>Pseudomonadota</taxon>
        <taxon>Gammaproteobacteria</taxon>
        <taxon>Enterobacterales</taxon>
        <taxon>Enterobacteriaceae</taxon>
        <taxon>Klebsiella/Raoultella group</taxon>
        <taxon>Klebsiella</taxon>
        <taxon>Klebsiella pneumoniae complex</taxon>
    </lineage>
</organism>